<gene>
    <name evidence="2" type="ORF">A2797_02235</name>
</gene>
<dbReference type="GO" id="GO:0016787">
    <property type="term" value="F:hydrolase activity"/>
    <property type="evidence" value="ECO:0007669"/>
    <property type="project" value="UniProtKB-KW"/>
</dbReference>
<reference evidence="2 3" key="1">
    <citation type="journal article" date="2016" name="Nat. Commun.">
        <title>Thousands of microbial genomes shed light on interconnected biogeochemical processes in an aquifer system.</title>
        <authorList>
            <person name="Anantharaman K."/>
            <person name="Brown C.T."/>
            <person name="Hug L.A."/>
            <person name="Sharon I."/>
            <person name="Castelle C.J."/>
            <person name="Probst A.J."/>
            <person name="Thomas B.C."/>
            <person name="Singh A."/>
            <person name="Wilkins M.J."/>
            <person name="Karaoz U."/>
            <person name="Brodie E.L."/>
            <person name="Williams K.H."/>
            <person name="Hubbard S.S."/>
            <person name="Banfield J.F."/>
        </authorList>
    </citation>
    <scope>NUCLEOTIDE SEQUENCE [LARGE SCALE GENOMIC DNA]</scope>
</reference>
<dbReference type="AlphaFoldDB" id="A0A1F4VGS8"/>
<organism evidence="2 3">
    <name type="scientific">candidate division WWE3 bacterium RIFCSPHIGHO2_01_FULL_48_15</name>
    <dbReference type="NCBI Taxonomy" id="1802619"/>
    <lineage>
        <taxon>Bacteria</taxon>
        <taxon>Katanobacteria</taxon>
    </lineage>
</organism>
<evidence type="ECO:0000256" key="1">
    <source>
        <dbReference type="ARBA" id="ARBA00022801"/>
    </source>
</evidence>
<dbReference type="STRING" id="1802619.A2797_02235"/>
<dbReference type="InterPro" id="IPR023365">
    <property type="entry name" value="Sortase_dom-sf"/>
</dbReference>
<dbReference type="Gene3D" id="2.40.260.10">
    <property type="entry name" value="Sortase"/>
    <property type="match status" value="1"/>
</dbReference>
<comment type="caution">
    <text evidence="2">The sequence shown here is derived from an EMBL/GenBank/DDBJ whole genome shotgun (WGS) entry which is preliminary data.</text>
</comment>
<dbReference type="Proteomes" id="UP000179005">
    <property type="component" value="Unassembled WGS sequence"/>
</dbReference>
<evidence type="ECO:0000313" key="2">
    <source>
        <dbReference type="EMBL" id="OGC56150.1"/>
    </source>
</evidence>
<dbReference type="EMBL" id="MEVC01000003">
    <property type="protein sequence ID" value="OGC56150.1"/>
    <property type="molecule type" value="Genomic_DNA"/>
</dbReference>
<dbReference type="InterPro" id="IPR005754">
    <property type="entry name" value="Sortase"/>
</dbReference>
<keyword evidence="1" id="KW-0378">Hydrolase</keyword>
<name>A0A1F4VGS8_UNCKA</name>
<dbReference type="CDD" id="cd05829">
    <property type="entry name" value="Sortase_F"/>
    <property type="match status" value="1"/>
</dbReference>
<sequence>MFFVGIAGIVFSSLVIFFLILSPLVRGSYTKLTSPVSNQSPQNLISDKSAEFIRSGPPIRLKIPKINVDAAVEYVGRTSNGKMDIPKSLDNVAWFKLGARPGGIGSSVIAGHYGWRNGKTAVFDKLYKLSKGDEIYVEDEDGSVTTFVVRESRKYDPDADASDVFGSNNGTAHLNLVTCAGDWDEVSQTFSKRLVVFTDKE</sequence>
<proteinExistence type="predicted"/>
<accession>A0A1F4VGS8</accession>
<dbReference type="Pfam" id="PF04203">
    <property type="entry name" value="Sortase"/>
    <property type="match status" value="1"/>
</dbReference>
<protein>
    <recommendedName>
        <fullName evidence="4">Sortase</fullName>
    </recommendedName>
</protein>
<dbReference type="InterPro" id="IPR042001">
    <property type="entry name" value="Sortase_F"/>
</dbReference>
<evidence type="ECO:0000313" key="3">
    <source>
        <dbReference type="Proteomes" id="UP000179005"/>
    </source>
</evidence>
<dbReference type="SUPFAM" id="SSF63817">
    <property type="entry name" value="Sortase"/>
    <property type="match status" value="1"/>
</dbReference>
<evidence type="ECO:0008006" key="4">
    <source>
        <dbReference type="Google" id="ProtNLM"/>
    </source>
</evidence>